<keyword evidence="9" id="KW-0521">NADP</keyword>
<feature type="transmembrane region" description="Helical" evidence="19">
    <location>
        <begin position="102"/>
        <end position="121"/>
    </location>
</feature>
<reference evidence="20" key="1">
    <citation type="journal article" date="2020" name="J. Exp. Bot.">
        <title>Zygnema circumcarinatum UTEX 1559 chloroplast and mitochondrial genomes provide insight into land plant evolution.</title>
        <authorList>
            <person name="Orton L.M."/>
            <person name="Fitzek E."/>
            <person name="Feng X."/>
            <person name="Grayburn W.S."/>
            <person name="Mower J.P."/>
            <person name="Liu K."/>
            <person name="Zhang C."/>
            <person name="Duvall M.R."/>
            <person name="Yin Y."/>
        </authorList>
    </citation>
    <scope>NUCLEOTIDE SEQUENCE</scope>
    <source>
        <strain evidence="20">UTEX 1559 mating type +</strain>
    </source>
</reference>
<evidence type="ECO:0000256" key="12">
    <source>
        <dbReference type="ARBA" id="ARBA00022989"/>
    </source>
</evidence>
<keyword evidence="14 19" id="KW-0472">Membrane</keyword>
<sequence>MIHLSEDTRTVLFIVLQVAILLGSLGVVLLSRIIYSALLLGFVFICVALLYLLLNADFLAAAQVLIYVGAVNVLIVFAIMLVNKPDYVSFQPQTLGEKLSAFTFSTLFVLLTVMIFTTSWYDTNSVGTQDEVVVLSPISNVQTIGVHLLTDLLVPFELLSLLLLVALVGAITIASKNKLKEQ</sequence>
<dbReference type="InterPro" id="IPR042106">
    <property type="entry name" value="Nuo/plastoQ_OxRdtase_6_NuoJ"/>
</dbReference>
<feature type="transmembrane region" description="Helical" evidence="19">
    <location>
        <begin position="60"/>
        <end position="82"/>
    </location>
</feature>
<name>A0A6N0GXE3_ZYGCR</name>
<keyword evidence="20" id="KW-0934">Plastid</keyword>
<evidence type="ECO:0000256" key="2">
    <source>
        <dbReference type="ARBA" id="ARBA00004454"/>
    </source>
</evidence>
<dbReference type="NCBIfam" id="NF005163">
    <property type="entry name" value="PRK06638.1-3"/>
    <property type="match status" value="1"/>
</dbReference>
<gene>
    <name evidence="20" type="primary">ndhG</name>
</gene>
<dbReference type="Pfam" id="PF00499">
    <property type="entry name" value="Oxidored_q3"/>
    <property type="match status" value="1"/>
</dbReference>
<organism evidence="20">
    <name type="scientific">Zygnema circumcarinatum</name>
    <name type="common">Green alga</name>
    <dbReference type="NCBI Taxonomy" id="35869"/>
    <lineage>
        <taxon>Eukaryota</taxon>
        <taxon>Viridiplantae</taxon>
        <taxon>Streptophyta</taxon>
        <taxon>Zygnematophyceae</taxon>
        <taxon>Zygnematophycidae</taxon>
        <taxon>Zygnematales</taxon>
        <taxon>Zygnemataceae</taxon>
        <taxon>Zygnema</taxon>
    </lineage>
</organism>
<evidence type="ECO:0000256" key="7">
    <source>
        <dbReference type="ARBA" id="ARBA00022692"/>
    </source>
</evidence>
<evidence type="ECO:0000256" key="1">
    <source>
        <dbReference type="ARBA" id="ARBA00004059"/>
    </source>
</evidence>
<dbReference type="FunFam" id="1.20.120.1200:FF:000002">
    <property type="entry name" value="NAD(P)H-quinone oxidoreductase subunit 6, chloroplastic"/>
    <property type="match status" value="1"/>
</dbReference>
<keyword evidence="8" id="KW-0874">Quinone</keyword>
<evidence type="ECO:0000256" key="17">
    <source>
        <dbReference type="ARBA" id="ARBA00047726"/>
    </source>
</evidence>
<comment type="subunit">
    <text evidence="4">NDH is composed of at least 16 different subunits, 5 of which are encoded in the nucleus.</text>
</comment>
<dbReference type="Gene3D" id="1.20.120.1200">
    <property type="entry name" value="NADH-ubiquinone/plastoquinone oxidoreductase chain 6, subunit NuoJ"/>
    <property type="match status" value="1"/>
</dbReference>
<keyword evidence="6" id="KW-0813">Transport</keyword>
<geneLocation type="plastid" evidence="20"/>
<evidence type="ECO:0000256" key="11">
    <source>
        <dbReference type="ARBA" id="ARBA00022967"/>
    </source>
</evidence>
<evidence type="ECO:0000256" key="13">
    <source>
        <dbReference type="ARBA" id="ARBA00023027"/>
    </source>
</evidence>
<keyword evidence="13" id="KW-0520">NAD</keyword>
<evidence type="ECO:0000256" key="15">
    <source>
        <dbReference type="ARBA" id="ARBA00029875"/>
    </source>
</evidence>
<evidence type="ECO:0000256" key="4">
    <source>
        <dbReference type="ARBA" id="ARBA00011199"/>
    </source>
</evidence>
<evidence type="ECO:0000256" key="5">
    <source>
        <dbReference type="ARBA" id="ARBA00018131"/>
    </source>
</evidence>
<protein>
    <recommendedName>
        <fullName evidence="5">NAD(P)H-quinone oxidoreductase subunit 6, chloroplastic</fullName>
    </recommendedName>
    <alternativeName>
        <fullName evidence="16">NAD(P)H dehydrogenase subunit 6</fullName>
    </alternativeName>
    <alternativeName>
        <fullName evidence="15">NADH-plastoquinone oxidoreductase subunit 6</fullName>
    </alternativeName>
</protein>
<comment type="catalytic activity">
    <reaction evidence="17">
        <text>a plastoquinone + NADPH + (n+1) H(+)(in) = a plastoquinol + NADP(+) + n H(+)(out)</text>
        <dbReference type="Rhea" id="RHEA:42612"/>
        <dbReference type="Rhea" id="RHEA-COMP:9561"/>
        <dbReference type="Rhea" id="RHEA-COMP:9562"/>
        <dbReference type="ChEBI" id="CHEBI:15378"/>
        <dbReference type="ChEBI" id="CHEBI:17757"/>
        <dbReference type="ChEBI" id="CHEBI:57783"/>
        <dbReference type="ChEBI" id="CHEBI:58349"/>
        <dbReference type="ChEBI" id="CHEBI:62192"/>
    </reaction>
</comment>
<evidence type="ECO:0000256" key="14">
    <source>
        <dbReference type="ARBA" id="ARBA00023136"/>
    </source>
</evidence>
<proteinExistence type="inferred from homology"/>
<feature type="transmembrane region" description="Helical" evidence="19">
    <location>
        <begin position="152"/>
        <end position="174"/>
    </location>
</feature>
<dbReference type="PANTHER" id="PTHR33269">
    <property type="entry name" value="NADH-UBIQUINONE OXIDOREDUCTASE CHAIN 6"/>
    <property type="match status" value="1"/>
</dbReference>
<accession>A0A6N0GXE3</accession>
<keyword evidence="10" id="KW-0618">Plastoquinone</keyword>
<keyword evidence="11" id="KW-1278">Translocase</keyword>
<comment type="catalytic activity">
    <reaction evidence="18">
        <text>a plastoquinone + NADH + (n+1) H(+)(in) = a plastoquinol + NAD(+) + n H(+)(out)</text>
        <dbReference type="Rhea" id="RHEA:42608"/>
        <dbReference type="Rhea" id="RHEA-COMP:9561"/>
        <dbReference type="Rhea" id="RHEA-COMP:9562"/>
        <dbReference type="ChEBI" id="CHEBI:15378"/>
        <dbReference type="ChEBI" id="CHEBI:17757"/>
        <dbReference type="ChEBI" id="CHEBI:57540"/>
        <dbReference type="ChEBI" id="CHEBI:57945"/>
        <dbReference type="ChEBI" id="CHEBI:62192"/>
    </reaction>
</comment>
<dbReference type="AlphaFoldDB" id="A0A6N0GXE3"/>
<keyword evidence="7 19" id="KW-0812">Transmembrane</keyword>
<dbReference type="EMBL" id="MT040697">
    <property type="protein sequence ID" value="QKQ14636.1"/>
    <property type="molecule type" value="Genomic_DNA"/>
</dbReference>
<dbReference type="GO" id="GO:0008137">
    <property type="term" value="F:NADH dehydrogenase (ubiquinone) activity"/>
    <property type="evidence" value="ECO:0007669"/>
    <property type="project" value="InterPro"/>
</dbReference>
<dbReference type="PANTHER" id="PTHR33269:SF17">
    <property type="entry name" value="NADH-UBIQUINONE OXIDOREDUCTASE CHAIN 6"/>
    <property type="match status" value="1"/>
</dbReference>
<evidence type="ECO:0000256" key="19">
    <source>
        <dbReference type="SAM" id="Phobius"/>
    </source>
</evidence>
<comment type="similarity">
    <text evidence="3">Belongs to the complex I subunit 6 family.</text>
</comment>
<dbReference type="InterPro" id="IPR001457">
    <property type="entry name" value="NADH_UbQ/plastoQ_OxRdtase_su6"/>
</dbReference>
<evidence type="ECO:0000256" key="6">
    <source>
        <dbReference type="ARBA" id="ARBA00022448"/>
    </source>
</evidence>
<evidence type="ECO:0000256" key="10">
    <source>
        <dbReference type="ARBA" id="ARBA00022957"/>
    </source>
</evidence>
<dbReference type="GO" id="GO:0009535">
    <property type="term" value="C:chloroplast thylakoid membrane"/>
    <property type="evidence" value="ECO:0007669"/>
    <property type="project" value="UniProtKB-SubCell"/>
</dbReference>
<comment type="function">
    <text evidence="1">NDH shuttles electrons from NAD(P)H:plastoquinone, via FMN and iron-sulfur (Fe-S) centers, to quinones in the photosynthetic chain and possibly in a chloroplast respiratory chain. The immediate electron acceptor for the enzyme in this species is believed to be plastoquinone. Couples the redox reaction to proton translocation, and thus conserves the redox energy in a proton gradient.</text>
</comment>
<evidence type="ECO:0000313" key="20">
    <source>
        <dbReference type="EMBL" id="QKQ14636.1"/>
    </source>
</evidence>
<evidence type="ECO:0000256" key="16">
    <source>
        <dbReference type="ARBA" id="ARBA00031648"/>
    </source>
</evidence>
<feature type="transmembrane region" description="Helical" evidence="19">
    <location>
        <begin position="12"/>
        <end position="30"/>
    </location>
</feature>
<evidence type="ECO:0000256" key="3">
    <source>
        <dbReference type="ARBA" id="ARBA00005698"/>
    </source>
</evidence>
<dbReference type="GO" id="GO:0048038">
    <property type="term" value="F:quinone binding"/>
    <property type="evidence" value="ECO:0007669"/>
    <property type="project" value="UniProtKB-KW"/>
</dbReference>
<evidence type="ECO:0000256" key="9">
    <source>
        <dbReference type="ARBA" id="ARBA00022857"/>
    </source>
</evidence>
<feature type="transmembrane region" description="Helical" evidence="19">
    <location>
        <begin position="37"/>
        <end position="54"/>
    </location>
</feature>
<evidence type="ECO:0000256" key="8">
    <source>
        <dbReference type="ARBA" id="ARBA00022719"/>
    </source>
</evidence>
<keyword evidence="12 19" id="KW-1133">Transmembrane helix</keyword>
<evidence type="ECO:0000256" key="18">
    <source>
        <dbReference type="ARBA" id="ARBA00048026"/>
    </source>
</evidence>
<comment type="subcellular location">
    <subcellularLocation>
        <location evidence="2">Plastid</location>
        <location evidence="2">Chloroplast thylakoid membrane</location>
        <topology evidence="2">Multi-pass membrane protein</topology>
    </subcellularLocation>
</comment>